<keyword evidence="2" id="KW-0614">Plasmid</keyword>
<feature type="compositionally biased region" description="Basic and acidic residues" evidence="1">
    <location>
        <begin position="207"/>
        <end position="221"/>
    </location>
</feature>
<organism evidence="2">
    <name type="scientific">Tunturiibacter gelidiferens</name>
    <dbReference type="NCBI Taxonomy" id="3069689"/>
    <lineage>
        <taxon>Bacteria</taxon>
        <taxon>Pseudomonadati</taxon>
        <taxon>Acidobacteriota</taxon>
        <taxon>Terriglobia</taxon>
        <taxon>Terriglobales</taxon>
        <taxon>Acidobacteriaceae</taxon>
        <taxon>Tunturiibacter</taxon>
    </lineage>
</organism>
<dbReference type="KEGG" id="tgi:RBB81_00275"/>
<geneLocation type="plasmid" evidence="2">
    <name>unnamed</name>
</geneLocation>
<reference evidence="2" key="2">
    <citation type="journal article" date="2024" name="Environ. Microbiol.">
        <title>Genome analysis and description of Tunturibacter gen. nov. expands the diversity of Terriglobia in tundra soils.</title>
        <authorList>
            <person name="Messyasz A."/>
            <person name="Mannisto M.K."/>
            <person name="Kerkhof L.J."/>
            <person name="Haggblom M.M."/>
        </authorList>
    </citation>
    <scope>NUCLEOTIDE SEQUENCE</scope>
    <source>
        <strain evidence="2">M8UP39</strain>
    </source>
</reference>
<feature type="region of interest" description="Disordered" evidence="1">
    <location>
        <begin position="195"/>
        <end position="224"/>
    </location>
</feature>
<dbReference type="AlphaFoldDB" id="A0AAU7YUC0"/>
<evidence type="ECO:0000256" key="1">
    <source>
        <dbReference type="SAM" id="MobiDB-lite"/>
    </source>
</evidence>
<reference evidence="2" key="1">
    <citation type="submission" date="2023-08" db="EMBL/GenBank/DDBJ databases">
        <authorList>
            <person name="Messyasz A."/>
            <person name="Mannisto M.K."/>
            <person name="Kerkhof L.J."/>
            <person name="Haggblom M."/>
        </authorList>
    </citation>
    <scope>NUCLEOTIDE SEQUENCE</scope>
    <source>
        <strain evidence="2">M8UP39</strain>
        <plasmid evidence="2">unnamed</plasmid>
    </source>
</reference>
<feature type="compositionally biased region" description="Gly residues" evidence="1">
    <location>
        <begin position="269"/>
        <end position="281"/>
    </location>
</feature>
<dbReference type="EMBL" id="CP132937">
    <property type="protein sequence ID" value="XCB20292.1"/>
    <property type="molecule type" value="Genomic_DNA"/>
</dbReference>
<dbReference type="RefSeq" id="WP_353070746.1">
    <property type="nucleotide sequence ID" value="NZ_CP132937.1"/>
</dbReference>
<name>A0AAU7YUC0_9BACT</name>
<feature type="region of interest" description="Disordered" evidence="1">
    <location>
        <begin position="266"/>
        <end position="295"/>
    </location>
</feature>
<proteinExistence type="predicted"/>
<evidence type="ECO:0000313" key="2">
    <source>
        <dbReference type="EMBL" id="XCB20292.1"/>
    </source>
</evidence>
<gene>
    <name evidence="2" type="ORF">RBB81_00275</name>
</gene>
<protein>
    <submittedName>
        <fullName evidence="2">Uncharacterized protein</fullName>
    </submittedName>
</protein>
<sequence>MEAVVLVRGALARGTATEMGFLKLFDLHELSREALEIVVSRTAEKHQVEGDQHEILLVGIASEAEPEIIIDLSFAKANSVQELTDSDSWSVQIEEPLKDLVPVGLLSTVREDQRLILHFSTTPRTVRSLELYRNGGFVARVLVHHPAIVKKQSSSSTQRQVRDAIGALDSGSADLSSLIAIVSKVIFSESTEKLLSGTDGQGHSRAHKNDGKEREISRPESLEMAFPASREKRKKARMLSHGDLVELIDALIHKLYVAPLVSVEQKADGTGGPEDGNGNGAEGNPVEPNEPRQELSDKVIAAAVTSKAKTLMNRMINRQKAVSVEAAKKDASSESSVSAAAKTVIMQLTAVIALLRELRRIENSARWSARGLKLLDKTWLTRLFEASMPYLFAKDKGLAMRAQSGIESYAELDDLYVLLTWLAWVCGFDFRAPVRPRWDLGAEEHTFQLHGNGYLTRLMPLVVESESVDQLWAGIENSISRSAIAKAEAQAWLNRNARHGEKLLDVLTAPSRALLTSKRKLAEGDLAWLPGLGDHLVVITEINDASLKLWDFEREHGYSPSFVRTYIP</sequence>
<accession>A0AAU7YUC0</accession>